<name>A0AAD4XLF9_9MAGN</name>
<dbReference type="GO" id="GO:0006869">
    <property type="term" value="P:lipid transport"/>
    <property type="evidence" value="ECO:0007669"/>
    <property type="project" value="InterPro"/>
</dbReference>
<gene>
    <name evidence="4" type="ORF">MKW98_009727</name>
</gene>
<accession>A0AAD4XLF9</accession>
<proteinExistence type="inferred from homology"/>
<dbReference type="SUPFAM" id="SSF47699">
    <property type="entry name" value="Bifunctional inhibitor/lipid-transfer protein/seed storage 2S albumin"/>
    <property type="match status" value="1"/>
</dbReference>
<evidence type="ECO:0000256" key="2">
    <source>
        <dbReference type="SAM" id="SignalP"/>
    </source>
</evidence>
<feature type="domain" description="Bifunctional inhibitor/plant lipid transfer protein/seed storage helical" evidence="3">
    <location>
        <begin position="29"/>
        <end position="111"/>
    </location>
</feature>
<dbReference type="Gene3D" id="1.10.110.10">
    <property type="entry name" value="Plant lipid-transfer and hydrophobic proteins"/>
    <property type="match status" value="1"/>
</dbReference>
<dbReference type="EMBL" id="JAJJMB010008202">
    <property type="protein sequence ID" value="KAI3925077.1"/>
    <property type="molecule type" value="Genomic_DNA"/>
</dbReference>
<comment type="similarity">
    <text evidence="1">Belongs to the plant LTP family.</text>
</comment>
<evidence type="ECO:0000313" key="5">
    <source>
        <dbReference type="Proteomes" id="UP001202328"/>
    </source>
</evidence>
<dbReference type="PANTHER" id="PTHR33076">
    <property type="entry name" value="NON-SPECIFIC LIPID-TRANSFER PROTEIN 2-RELATED"/>
    <property type="match status" value="1"/>
</dbReference>
<feature type="signal peptide" evidence="2">
    <location>
        <begin position="1"/>
        <end position="25"/>
    </location>
</feature>
<dbReference type="InterPro" id="IPR036312">
    <property type="entry name" value="Bifun_inhib/LTP/seed_sf"/>
</dbReference>
<dbReference type="Proteomes" id="UP001202328">
    <property type="component" value="Unassembled WGS sequence"/>
</dbReference>
<evidence type="ECO:0000259" key="3">
    <source>
        <dbReference type="SMART" id="SM00499"/>
    </source>
</evidence>
<protein>
    <recommendedName>
        <fullName evidence="1">Non-specific lipid-transfer protein</fullName>
    </recommendedName>
</protein>
<dbReference type="Pfam" id="PF00234">
    <property type="entry name" value="Tryp_alpha_amyl"/>
    <property type="match status" value="1"/>
</dbReference>
<dbReference type="InterPro" id="IPR000528">
    <property type="entry name" value="Plant_nsLTP"/>
</dbReference>
<dbReference type="CDD" id="cd01960">
    <property type="entry name" value="nsLTP1"/>
    <property type="match status" value="1"/>
</dbReference>
<dbReference type="PRINTS" id="PR00382">
    <property type="entry name" value="LIPIDTRNSFER"/>
</dbReference>
<reference evidence="4" key="1">
    <citation type="submission" date="2022-04" db="EMBL/GenBank/DDBJ databases">
        <title>A functionally conserved STORR gene fusion in Papaver species that diverged 16.8 million years ago.</title>
        <authorList>
            <person name="Catania T."/>
        </authorList>
    </citation>
    <scope>NUCLEOTIDE SEQUENCE</scope>
    <source>
        <strain evidence="4">S-188037</strain>
    </source>
</reference>
<evidence type="ECO:0000256" key="1">
    <source>
        <dbReference type="RuleBase" id="RU000628"/>
    </source>
</evidence>
<feature type="chain" id="PRO_5042188092" description="Non-specific lipid-transfer protein" evidence="2">
    <location>
        <begin position="26"/>
        <end position="122"/>
    </location>
</feature>
<keyword evidence="2" id="KW-0732">Signal</keyword>
<dbReference type="GO" id="GO:0008289">
    <property type="term" value="F:lipid binding"/>
    <property type="evidence" value="ECO:0007669"/>
    <property type="project" value="UniProtKB-KW"/>
</dbReference>
<comment type="caution">
    <text evidence="4">The sequence shown here is derived from an EMBL/GenBank/DDBJ whole genome shotgun (WGS) entry which is preliminary data.</text>
</comment>
<dbReference type="InterPro" id="IPR016140">
    <property type="entry name" value="Bifunc_inhib/LTP/seed_store"/>
</dbReference>
<organism evidence="4 5">
    <name type="scientific">Papaver atlanticum</name>
    <dbReference type="NCBI Taxonomy" id="357466"/>
    <lineage>
        <taxon>Eukaryota</taxon>
        <taxon>Viridiplantae</taxon>
        <taxon>Streptophyta</taxon>
        <taxon>Embryophyta</taxon>
        <taxon>Tracheophyta</taxon>
        <taxon>Spermatophyta</taxon>
        <taxon>Magnoliopsida</taxon>
        <taxon>Ranunculales</taxon>
        <taxon>Papaveraceae</taxon>
        <taxon>Papaveroideae</taxon>
        <taxon>Papaver</taxon>
    </lineage>
</organism>
<keyword evidence="1" id="KW-0446">Lipid-binding</keyword>
<keyword evidence="1" id="KW-0813">Transport</keyword>
<dbReference type="SMART" id="SM00499">
    <property type="entry name" value="AAI"/>
    <property type="match status" value="1"/>
</dbReference>
<sequence length="122" mass="12709">MAALFKLAYVVLAFLVVVAPYAAEGAIPCSMVFGKLSPCLGYLAGGPLNPLCCPGLRGLVSMGKTTHDRQTVCNCLKISAKGSNIKPGKAASLLRKCGVSIPYKISPDADCATVCHRVGLRI</sequence>
<comment type="function">
    <text evidence="1">Plant non-specific lipid-transfer proteins transfer phospholipids as well as galactolipids across membranes. May play a role in wax or cutin deposition in the cell walls of expanding epidermal cells and certain secretory tissues.</text>
</comment>
<dbReference type="AlphaFoldDB" id="A0AAD4XLF9"/>
<keyword evidence="5" id="KW-1185">Reference proteome</keyword>
<evidence type="ECO:0000313" key="4">
    <source>
        <dbReference type="EMBL" id="KAI3925077.1"/>
    </source>
</evidence>